<dbReference type="EMBL" id="JAIWYP010000003">
    <property type="protein sequence ID" value="KAH3858542.1"/>
    <property type="molecule type" value="Genomic_DNA"/>
</dbReference>
<proteinExistence type="predicted"/>
<comment type="caution">
    <text evidence="1">The sequence shown here is derived from an EMBL/GenBank/DDBJ whole genome shotgun (WGS) entry which is preliminary data.</text>
</comment>
<reference evidence="1" key="1">
    <citation type="journal article" date="2019" name="bioRxiv">
        <title>The Genome of the Zebra Mussel, Dreissena polymorpha: A Resource for Invasive Species Research.</title>
        <authorList>
            <person name="McCartney M.A."/>
            <person name="Auch B."/>
            <person name="Kono T."/>
            <person name="Mallez S."/>
            <person name="Zhang Y."/>
            <person name="Obille A."/>
            <person name="Becker A."/>
            <person name="Abrahante J.E."/>
            <person name="Garbe J."/>
            <person name="Badalamenti J.P."/>
            <person name="Herman A."/>
            <person name="Mangelson H."/>
            <person name="Liachko I."/>
            <person name="Sullivan S."/>
            <person name="Sone E.D."/>
            <person name="Koren S."/>
            <person name="Silverstein K.A.T."/>
            <person name="Beckman K.B."/>
            <person name="Gohl D.M."/>
        </authorList>
    </citation>
    <scope>NUCLEOTIDE SEQUENCE</scope>
    <source>
        <strain evidence="1">Duluth1</strain>
        <tissue evidence="1">Whole animal</tissue>
    </source>
</reference>
<keyword evidence="2" id="KW-1185">Reference proteome</keyword>
<name>A0A9D4R9D9_DREPO</name>
<evidence type="ECO:0000313" key="2">
    <source>
        <dbReference type="Proteomes" id="UP000828390"/>
    </source>
</evidence>
<dbReference type="AlphaFoldDB" id="A0A9D4R9D9"/>
<evidence type="ECO:0000313" key="1">
    <source>
        <dbReference type="EMBL" id="KAH3858542.1"/>
    </source>
</evidence>
<dbReference type="Proteomes" id="UP000828390">
    <property type="component" value="Unassembled WGS sequence"/>
</dbReference>
<accession>A0A9D4R9D9</accession>
<protein>
    <submittedName>
        <fullName evidence="1">Uncharacterized protein</fullName>
    </submittedName>
</protein>
<gene>
    <name evidence="1" type="ORF">DPMN_101168</name>
</gene>
<organism evidence="1 2">
    <name type="scientific">Dreissena polymorpha</name>
    <name type="common">Zebra mussel</name>
    <name type="synonym">Mytilus polymorpha</name>
    <dbReference type="NCBI Taxonomy" id="45954"/>
    <lineage>
        <taxon>Eukaryota</taxon>
        <taxon>Metazoa</taxon>
        <taxon>Spiralia</taxon>
        <taxon>Lophotrochozoa</taxon>
        <taxon>Mollusca</taxon>
        <taxon>Bivalvia</taxon>
        <taxon>Autobranchia</taxon>
        <taxon>Heteroconchia</taxon>
        <taxon>Euheterodonta</taxon>
        <taxon>Imparidentia</taxon>
        <taxon>Neoheterodontei</taxon>
        <taxon>Myida</taxon>
        <taxon>Dreissenoidea</taxon>
        <taxon>Dreissenidae</taxon>
        <taxon>Dreissena</taxon>
    </lineage>
</organism>
<sequence>MEHMIIMDTVPSPRSITSALPQIEAQSMCLVVERLEQEEKGKMIIHIENLHIKG</sequence>
<reference evidence="1" key="2">
    <citation type="submission" date="2020-11" db="EMBL/GenBank/DDBJ databases">
        <authorList>
            <person name="McCartney M.A."/>
            <person name="Auch B."/>
            <person name="Kono T."/>
            <person name="Mallez S."/>
            <person name="Becker A."/>
            <person name="Gohl D.M."/>
            <person name="Silverstein K.A.T."/>
            <person name="Koren S."/>
            <person name="Bechman K.B."/>
            <person name="Herman A."/>
            <person name="Abrahante J.E."/>
            <person name="Garbe J."/>
        </authorList>
    </citation>
    <scope>NUCLEOTIDE SEQUENCE</scope>
    <source>
        <strain evidence="1">Duluth1</strain>
        <tissue evidence="1">Whole animal</tissue>
    </source>
</reference>